<sequence>MNERNVLQAIKRLQTVDISEELDFFSYEQFYVIYYKFHSLDTNNKKCLTPSDLSLYSNGELHYLPDFSIEYWFRVMDLNGDGRISFDEMSIFYKEIIEYVIRADTEPIFFDDVVNMVMSIAQTVLNC</sequence>
<evidence type="ECO:0000256" key="1">
    <source>
        <dbReference type="ARBA" id="ARBA00022837"/>
    </source>
</evidence>
<dbReference type="OrthoDB" id="5586at2759"/>
<proteinExistence type="predicted"/>
<dbReference type="GO" id="GO:0019888">
    <property type="term" value="F:protein phosphatase regulator activity"/>
    <property type="evidence" value="ECO:0007669"/>
    <property type="project" value="TreeGrafter"/>
</dbReference>
<dbReference type="GO" id="GO:0005509">
    <property type="term" value="F:calcium ion binding"/>
    <property type="evidence" value="ECO:0007669"/>
    <property type="project" value="InterPro"/>
</dbReference>
<gene>
    <name evidence="3" type="ORF">GPUH_LOCUS24299</name>
</gene>
<dbReference type="PANTHER" id="PTHR14095">
    <property type="entry name" value="PHOSPHATASE 2A REGULATORY SUBUNIT-RELATED"/>
    <property type="match status" value="1"/>
</dbReference>
<dbReference type="WBParaSite" id="GPUH_0002433001-mRNA-1">
    <property type="protein sequence ID" value="GPUH_0002433001-mRNA-1"/>
    <property type="gene ID" value="GPUH_0002433001"/>
</dbReference>
<dbReference type="AlphaFoldDB" id="A0A183ETK9"/>
<dbReference type="PANTHER" id="PTHR14095:SF0">
    <property type="entry name" value="MIP22305P"/>
    <property type="match status" value="1"/>
</dbReference>
<name>A0A183ETK9_9BILA</name>
<dbReference type="Gene3D" id="1.10.238.10">
    <property type="entry name" value="EF-hand"/>
    <property type="match status" value="2"/>
</dbReference>
<feature type="domain" description="EF-hand" evidence="2">
    <location>
        <begin position="64"/>
        <end position="99"/>
    </location>
</feature>
<evidence type="ECO:0000313" key="5">
    <source>
        <dbReference type="WBParaSite" id="GPUH_0002433001-mRNA-1"/>
    </source>
</evidence>
<dbReference type="PROSITE" id="PS50222">
    <property type="entry name" value="EF_HAND_2"/>
    <property type="match status" value="1"/>
</dbReference>
<dbReference type="SUPFAM" id="SSF47473">
    <property type="entry name" value="EF-hand"/>
    <property type="match status" value="1"/>
</dbReference>
<accession>A0A183ETK9</accession>
<keyword evidence="1" id="KW-0106">Calcium</keyword>
<dbReference type="GO" id="GO:0000159">
    <property type="term" value="C:protein phosphatase type 2A complex"/>
    <property type="evidence" value="ECO:0007669"/>
    <property type="project" value="TreeGrafter"/>
</dbReference>
<dbReference type="PROSITE" id="PS00018">
    <property type="entry name" value="EF_HAND_1"/>
    <property type="match status" value="1"/>
</dbReference>
<dbReference type="EMBL" id="UYRT01100671">
    <property type="protein sequence ID" value="VDN42657.1"/>
    <property type="molecule type" value="Genomic_DNA"/>
</dbReference>
<keyword evidence="4" id="KW-1185">Reference proteome</keyword>
<dbReference type="InterPro" id="IPR018247">
    <property type="entry name" value="EF_Hand_1_Ca_BS"/>
</dbReference>
<dbReference type="SMART" id="SM00054">
    <property type="entry name" value="EFh"/>
    <property type="match status" value="1"/>
</dbReference>
<dbReference type="Proteomes" id="UP000271098">
    <property type="component" value="Unassembled WGS sequence"/>
</dbReference>
<dbReference type="Pfam" id="PF13499">
    <property type="entry name" value="EF-hand_7"/>
    <property type="match status" value="1"/>
</dbReference>
<evidence type="ECO:0000313" key="4">
    <source>
        <dbReference type="Proteomes" id="UP000271098"/>
    </source>
</evidence>
<dbReference type="InterPro" id="IPR011992">
    <property type="entry name" value="EF-hand-dom_pair"/>
</dbReference>
<protein>
    <submittedName>
        <fullName evidence="5">EF-hand domain-containing protein</fullName>
    </submittedName>
</protein>
<reference evidence="5" key="1">
    <citation type="submission" date="2016-06" db="UniProtKB">
        <authorList>
            <consortium name="WormBaseParasite"/>
        </authorList>
    </citation>
    <scope>IDENTIFICATION</scope>
</reference>
<organism evidence="5">
    <name type="scientific">Gongylonema pulchrum</name>
    <dbReference type="NCBI Taxonomy" id="637853"/>
    <lineage>
        <taxon>Eukaryota</taxon>
        <taxon>Metazoa</taxon>
        <taxon>Ecdysozoa</taxon>
        <taxon>Nematoda</taxon>
        <taxon>Chromadorea</taxon>
        <taxon>Rhabditida</taxon>
        <taxon>Spirurina</taxon>
        <taxon>Spiruromorpha</taxon>
        <taxon>Spiruroidea</taxon>
        <taxon>Gongylonematidae</taxon>
        <taxon>Gongylonema</taxon>
    </lineage>
</organism>
<dbReference type="InterPro" id="IPR002048">
    <property type="entry name" value="EF_hand_dom"/>
</dbReference>
<reference evidence="3 4" key="2">
    <citation type="submission" date="2018-11" db="EMBL/GenBank/DDBJ databases">
        <authorList>
            <consortium name="Pathogen Informatics"/>
        </authorList>
    </citation>
    <scope>NUCLEOTIDE SEQUENCE [LARGE SCALE GENOMIC DNA]</scope>
</reference>
<evidence type="ECO:0000259" key="2">
    <source>
        <dbReference type="PROSITE" id="PS50222"/>
    </source>
</evidence>
<evidence type="ECO:0000313" key="3">
    <source>
        <dbReference type="EMBL" id="VDN42657.1"/>
    </source>
</evidence>